<accession>D5PFB4</accession>
<dbReference type="RefSeq" id="WP_007168851.1">
    <property type="nucleotide sequence ID" value="NZ_GG770554.1"/>
</dbReference>
<organism evidence="1 2">
    <name type="scientific">Mycobacterium parascrofulaceum ATCC BAA-614</name>
    <dbReference type="NCBI Taxonomy" id="525368"/>
    <lineage>
        <taxon>Bacteria</taxon>
        <taxon>Bacillati</taxon>
        <taxon>Actinomycetota</taxon>
        <taxon>Actinomycetes</taxon>
        <taxon>Mycobacteriales</taxon>
        <taxon>Mycobacteriaceae</taxon>
        <taxon>Mycobacterium</taxon>
        <taxon>Mycobacterium simiae complex</taxon>
    </lineage>
</organism>
<dbReference type="EMBL" id="ADNV01000332">
    <property type="protein sequence ID" value="EFG75184.1"/>
    <property type="molecule type" value="Genomic_DNA"/>
</dbReference>
<evidence type="ECO:0000313" key="1">
    <source>
        <dbReference type="EMBL" id="EFG75184.1"/>
    </source>
</evidence>
<protein>
    <submittedName>
        <fullName evidence="1">Uncharacterized protein</fullName>
    </submittedName>
</protein>
<gene>
    <name evidence="1" type="ORF">HMPREF0591_4862</name>
</gene>
<sequence>MKQHPDQPPLFWLCDICGWPHIDPREHRACGAALSRWFRPDNHDSWADEPNRALL</sequence>
<dbReference type="HOGENOM" id="CLU_3027457_0_0_11"/>
<dbReference type="AlphaFoldDB" id="D5PFB4"/>
<name>D5PFB4_9MYCO</name>
<comment type="caution">
    <text evidence="1">The sequence shown here is derived from an EMBL/GenBank/DDBJ whole genome shotgun (WGS) entry which is preliminary data.</text>
</comment>
<keyword evidence="2" id="KW-1185">Reference proteome</keyword>
<reference evidence="1 2" key="1">
    <citation type="submission" date="2010-04" db="EMBL/GenBank/DDBJ databases">
        <authorList>
            <person name="Muzny D."/>
            <person name="Qin X."/>
            <person name="Deng J."/>
            <person name="Jiang H."/>
            <person name="Liu Y."/>
            <person name="Qu J."/>
            <person name="Song X.-Z."/>
            <person name="Zhang L."/>
            <person name="Thornton R."/>
            <person name="Coyle M."/>
            <person name="Francisco L."/>
            <person name="Jackson L."/>
            <person name="Javaid M."/>
            <person name="Korchina V."/>
            <person name="Kovar C."/>
            <person name="Mata R."/>
            <person name="Mathew T."/>
            <person name="Ngo R."/>
            <person name="Nguyen L."/>
            <person name="Nguyen N."/>
            <person name="Okwuonu G."/>
            <person name="Ongeri F."/>
            <person name="Pham C."/>
            <person name="Simmons D."/>
            <person name="Wilczek-Boney K."/>
            <person name="Hale W."/>
            <person name="Jakkamsetti A."/>
            <person name="Pham P."/>
            <person name="Ruth R."/>
            <person name="San Lucas F."/>
            <person name="Warren J."/>
            <person name="Zhang J."/>
            <person name="Zhao Z."/>
            <person name="Zhou C."/>
            <person name="Zhu D."/>
            <person name="Lee S."/>
            <person name="Bess C."/>
            <person name="Blankenburg K."/>
            <person name="Forbes L."/>
            <person name="Fu Q."/>
            <person name="Gubbala S."/>
            <person name="Hirani K."/>
            <person name="Jayaseelan J.C."/>
            <person name="Lara F."/>
            <person name="Munidasa M."/>
            <person name="Palculict T."/>
            <person name="Patil S."/>
            <person name="Pu L.-L."/>
            <person name="Saada N."/>
            <person name="Tang L."/>
            <person name="Weissenberger G."/>
            <person name="Zhu Y."/>
            <person name="Hemphill L."/>
            <person name="Shang Y."/>
            <person name="Youmans B."/>
            <person name="Ayvaz T."/>
            <person name="Ross M."/>
            <person name="Santibanez J."/>
            <person name="Aqrawi P."/>
            <person name="Gross S."/>
            <person name="Joshi V."/>
            <person name="Fowler G."/>
            <person name="Nazareth L."/>
            <person name="Reid J."/>
            <person name="Worley K."/>
            <person name="Petrosino J."/>
            <person name="Highlander S."/>
            <person name="Gibbs R."/>
        </authorList>
    </citation>
    <scope>NUCLEOTIDE SEQUENCE [LARGE SCALE GENOMIC DNA]</scope>
    <source>
        <strain evidence="1 2">ATCC BAA-614</strain>
    </source>
</reference>
<evidence type="ECO:0000313" key="2">
    <source>
        <dbReference type="Proteomes" id="UP000003653"/>
    </source>
</evidence>
<dbReference type="Proteomes" id="UP000003653">
    <property type="component" value="Unassembled WGS sequence"/>
</dbReference>
<proteinExistence type="predicted"/>